<sequence>MRKKQIASGWCIKIASPATNSLTQEWAKAVLAWPTRSSK</sequence>
<accession>A0A382YI07</accession>
<gene>
    <name evidence="1" type="ORF">METZ01_LOCUS435473</name>
</gene>
<protein>
    <submittedName>
        <fullName evidence="1">Uncharacterized protein</fullName>
    </submittedName>
</protein>
<reference evidence="1" key="1">
    <citation type="submission" date="2018-05" db="EMBL/GenBank/DDBJ databases">
        <authorList>
            <person name="Lanie J.A."/>
            <person name="Ng W.-L."/>
            <person name="Kazmierczak K.M."/>
            <person name="Andrzejewski T.M."/>
            <person name="Davidsen T.M."/>
            <person name="Wayne K.J."/>
            <person name="Tettelin H."/>
            <person name="Glass J.I."/>
            <person name="Rusch D."/>
            <person name="Podicherti R."/>
            <person name="Tsui H.-C.T."/>
            <person name="Winkler M.E."/>
        </authorList>
    </citation>
    <scope>NUCLEOTIDE SEQUENCE</scope>
</reference>
<name>A0A382YI07_9ZZZZ</name>
<organism evidence="1">
    <name type="scientific">marine metagenome</name>
    <dbReference type="NCBI Taxonomy" id="408172"/>
    <lineage>
        <taxon>unclassified sequences</taxon>
        <taxon>metagenomes</taxon>
        <taxon>ecological metagenomes</taxon>
    </lineage>
</organism>
<dbReference type="EMBL" id="UINC01175807">
    <property type="protein sequence ID" value="SVD82619.1"/>
    <property type="molecule type" value="Genomic_DNA"/>
</dbReference>
<dbReference type="AlphaFoldDB" id="A0A382YI07"/>
<evidence type="ECO:0000313" key="1">
    <source>
        <dbReference type="EMBL" id="SVD82619.1"/>
    </source>
</evidence>
<proteinExistence type="predicted"/>
<feature type="non-terminal residue" evidence="1">
    <location>
        <position position="39"/>
    </location>
</feature>